<feature type="compositionally biased region" description="Low complexity" evidence="6">
    <location>
        <begin position="7"/>
        <end position="17"/>
    </location>
</feature>
<keyword evidence="2" id="KW-0862">Zinc</keyword>
<gene>
    <name evidence="8" type="ORF">TARUN_6673</name>
</gene>
<dbReference type="Gene3D" id="4.10.240.10">
    <property type="entry name" value="Zn(2)-C6 fungal-type DNA-binding domain"/>
    <property type="match status" value="1"/>
</dbReference>
<dbReference type="STRING" id="490622.A0A395NIK5"/>
<evidence type="ECO:0000313" key="9">
    <source>
        <dbReference type="Proteomes" id="UP000266272"/>
    </source>
</evidence>
<dbReference type="InterPro" id="IPR001138">
    <property type="entry name" value="Zn2Cys6_DnaBD"/>
</dbReference>
<protein>
    <recommendedName>
        <fullName evidence="7">Zn(2)-C6 fungal-type domain-containing protein</fullName>
    </recommendedName>
</protein>
<comment type="caution">
    <text evidence="8">The sequence shown here is derived from an EMBL/GenBank/DDBJ whole genome shotgun (WGS) entry which is preliminary data.</text>
</comment>
<dbReference type="AlphaFoldDB" id="A0A395NIK5"/>
<evidence type="ECO:0000256" key="3">
    <source>
        <dbReference type="ARBA" id="ARBA00023015"/>
    </source>
</evidence>
<feature type="compositionally biased region" description="Low complexity" evidence="6">
    <location>
        <begin position="240"/>
        <end position="262"/>
    </location>
</feature>
<evidence type="ECO:0000313" key="8">
    <source>
        <dbReference type="EMBL" id="RFU75613.1"/>
    </source>
</evidence>
<dbReference type="GO" id="GO:0008270">
    <property type="term" value="F:zinc ion binding"/>
    <property type="evidence" value="ECO:0007669"/>
    <property type="project" value="InterPro"/>
</dbReference>
<dbReference type="SUPFAM" id="SSF57701">
    <property type="entry name" value="Zn2/Cys6 DNA-binding domain"/>
    <property type="match status" value="1"/>
</dbReference>
<accession>A0A395NIK5</accession>
<dbReference type="PANTHER" id="PTHR47660">
    <property type="entry name" value="TRANSCRIPTION FACTOR WITH C2H2 AND ZN(2)-CYS(6) DNA BINDING DOMAIN (EUROFUNG)-RELATED-RELATED"/>
    <property type="match status" value="1"/>
</dbReference>
<dbReference type="PROSITE" id="PS50048">
    <property type="entry name" value="ZN2_CY6_FUNGAL_2"/>
    <property type="match status" value="1"/>
</dbReference>
<feature type="region of interest" description="Disordered" evidence="6">
    <location>
        <begin position="1"/>
        <end position="69"/>
    </location>
</feature>
<keyword evidence="9" id="KW-1185">Reference proteome</keyword>
<dbReference type="GO" id="GO:0000981">
    <property type="term" value="F:DNA-binding transcription factor activity, RNA polymerase II-specific"/>
    <property type="evidence" value="ECO:0007669"/>
    <property type="project" value="InterPro"/>
</dbReference>
<evidence type="ECO:0000256" key="1">
    <source>
        <dbReference type="ARBA" id="ARBA00022723"/>
    </source>
</evidence>
<dbReference type="EMBL" id="PXOA01000423">
    <property type="protein sequence ID" value="RFU75613.1"/>
    <property type="molecule type" value="Genomic_DNA"/>
</dbReference>
<dbReference type="CDD" id="cd00067">
    <property type="entry name" value="GAL4"/>
    <property type="match status" value="1"/>
</dbReference>
<dbReference type="SMART" id="SM00066">
    <property type="entry name" value="GAL4"/>
    <property type="match status" value="1"/>
</dbReference>
<sequence>MTSLDRQQQPQQYQYEELQQHAFSFTSPPSPAMDFTGGADTSPLSSLGSGLRKLDRMSADGGSAASRQKSCNACVRGKRRCDKRTPRCTRCATKGLDCVYQRQPPQQQQQQQQQQQRHQHQSPPMTSTTATMASSSCTSAVDGGCSTPEMPPEFDMSFDIESLSTTTGTNTSPESLQPDVGLQLGGEPQSHHQHAAHADLGFSIVDLMNASAGGPGSLWDLTGFGDSSKMDLPPVPVIPPLQTQQPQQPVQSEQQQQQQQPVRDLSILQHEDQCVMADVLQVHDPRSKIGFIVRTVSDMYVGFTQRREAPFMHPRLWMSQLPKTIITAFAAATAYSTRTPQTKGWTLKVLLDAVREVHRDGERATTHADRLARVQALLLLNSMRIFDGDVSMRAAAEREMSVLLAWVKDLVVVKNELEEGLPASAHMVREKPPKSWESWIMVECTRRTIMIAFAVMCLLFVLKSEEAPSDFWEDGHSFTASRHLWEATSSVDFFRAWREKPQYCITDLSFKEFWMYARPDDMDEFTRLMLTTQVGVDAIEHFLTGDTTIPVT</sequence>
<dbReference type="OrthoDB" id="9930022at2759"/>
<dbReference type="Proteomes" id="UP000266272">
    <property type="component" value="Unassembled WGS sequence"/>
</dbReference>
<organism evidence="8 9">
    <name type="scientific">Trichoderma arundinaceum</name>
    <dbReference type="NCBI Taxonomy" id="490622"/>
    <lineage>
        <taxon>Eukaryota</taxon>
        <taxon>Fungi</taxon>
        <taxon>Dikarya</taxon>
        <taxon>Ascomycota</taxon>
        <taxon>Pezizomycotina</taxon>
        <taxon>Sordariomycetes</taxon>
        <taxon>Hypocreomycetidae</taxon>
        <taxon>Hypocreales</taxon>
        <taxon>Hypocreaceae</taxon>
        <taxon>Trichoderma</taxon>
    </lineage>
</organism>
<feature type="compositionally biased region" description="Low complexity" evidence="6">
    <location>
        <begin position="103"/>
        <end position="140"/>
    </location>
</feature>
<evidence type="ECO:0000256" key="6">
    <source>
        <dbReference type="SAM" id="MobiDB-lite"/>
    </source>
</evidence>
<evidence type="ECO:0000259" key="7">
    <source>
        <dbReference type="PROSITE" id="PS50048"/>
    </source>
</evidence>
<keyword evidence="4" id="KW-0804">Transcription</keyword>
<reference evidence="8 9" key="1">
    <citation type="journal article" date="2018" name="PLoS Pathog.">
        <title>Evolution of structural diversity of trichothecenes, a family of toxins produced by plant pathogenic and entomopathogenic fungi.</title>
        <authorList>
            <person name="Proctor R.H."/>
            <person name="McCormick S.P."/>
            <person name="Kim H.S."/>
            <person name="Cardoza R.E."/>
            <person name="Stanley A.M."/>
            <person name="Lindo L."/>
            <person name="Kelly A."/>
            <person name="Brown D.W."/>
            <person name="Lee T."/>
            <person name="Vaughan M.M."/>
            <person name="Alexander N.J."/>
            <person name="Busman M."/>
            <person name="Gutierrez S."/>
        </authorList>
    </citation>
    <scope>NUCLEOTIDE SEQUENCE [LARGE SCALE GENOMIC DNA]</scope>
    <source>
        <strain evidence="8 9">IBT 40837</strain>
    </source>
</reference>
<dbReference type="InterPro" id="IPR036864">
    <property type="entry name" value="Zn2-C6_fun-type_DNA-bd_sf"/>
</dbReference>
<feature type="region of interest" description="Disordered" evidence="6">
    <location>
        <begin position="230"/>
        <end position="263"/>
    </location>
</feature>
<evidence type="ECO:0000256" key="5">
    <source>
        <dbReference type="ARBA" id="ARBA00023242"/>
    </source>
</evidence>
<keyword evidence="3" id="KW-0805">Transcription regulation</keyword>
<dbReference type="PANTHER" id="PTHR47660:SF3">
    <property type="entry name" value="FINGER DOMAIN PROTEIN, PUTATIVE (AFU_ORTHOLOGUE AFUA_4G03310)-RELATED"/>
    <property type="match status" value="1"/>
</dbReference>
<proteinExistence type="predicted"/>
<evidence type="ECO:0000256" key="2">
    <source>
        <dbReference type="ARBA" id="ARBA00022833"/>
    </source>
</evidence>
<feature type="region of interest" description="Disordered" evidence="6">
    <location>
        <begin position="103"/>
        <end position="155"/>
    </location>
</feature>
<keyword evidence="1" id="KW-0479">Metal-binding</keyword>
<feature type="domain" description="Zn(2)-C6 fungal-type" evidence="7">
    <location>
        <begin position="70"/>
        <end position="100"/>
    </location>
</feature>
<dbReference type="Pfam" id="PF00172">
    <property type="entry name" value="Zn_clus"/>
    <property type="match status" value="1"/>
</dbReference>
<evidence type="ECO:0000256" key="4">
    <source>
        <dbReference type="ARBA" id="ARBA00023163"/>
    </source>
</evidence>
<name>A0A395NIK5_TRIAR</name>
<keyword evidence="5" id="KW-0539">Nucleus</keyword>